<reference evidence="2 3" key="1">
    <citation type="submission" date="2019-07" db="EMBL/GenBank/DDBJ databases">
        <title>Whole genome shotgun sequence of Aeromicrobium flavum NBRC 107625.</title>
        <authorList>
            <person name="Hosoyama A."/>
            <person name="Uohara A."/>
            <person name="Ohji S."/>
            <person name="Ichikawa N."/>
        </authorList>
    </citation>
    <scope>NUCLEOTIDE SEQUENCE [LARGE SCALE GENOMIC DNA]</scope>
    <source>
        <strain evidence="2 3">NBRC 107625</strain>
    </source>
</reference>
<proteinExistence type="predicted"/>
<comment type="caution">
    <text evidence="2">The sequence shown here is derived from an EMBL/GenBank/DDBJ whole genome shotgun (WGS) entry which is preliminary data.</text>
</comment>
<gene>
    <name evidence="2" type="ORF">AFL01nite_05190</name>
</gene>
<feature type="region of interest" description="Disordered" evidence="1">
    <location>
        <begin position="1"/>
        <end position="20"/>
    </location>
</feature>
<name>A0A512HRV9_9ACTN</name>
<evidence type="ECO:0000313" key="3">
    <source>
        <dbReference type="Proteomes" id="UP000321769"/>
    </source>
</evidence>
<accession>A0A512HRV9</accession>
<protein>
    <submittedName>
        <fullName evidence="2">Uncharacterized protein</fullName>
    </submittedName>
</protein>
<evidence type="ECO:0000313" key="2">
    <source>
        <dbReference type="EMBL" id="GEO88192.1"/>
    </source>
</evidence>
<sequence>MSDVRGACSDAHPRTRALGHSGPMRRTALIAVLFAAGCGGPSDEELVEACPDLTRDMIEQRLGEPSAFEVTEFGVDTAHTEGSATVDGDSCWWGCGQGITKAGMVDIDVRDADRSSVIKEIVDLP</sequence>
<dbReference type="Proteomes" id="UP000321769">
    <property type="component" value="Unassembled WGS sequence"/>
</dbReference>
<keyword evidence="3" id="KW-1185">Reference proteome</keyword>
<dbReference type="AlphaFoldDB" id="A0A512HRV9"/>
<organism evidence="2 3">
    <name type="scientific">Aeromicrobium flavum</name>
    <dbReference type="NCBI Taxonomy" id="416568"/>
    <lineage>
        <taxon>Bacteria</taxon>
        <taxon>Bacillati</taxon>
        <taxon>Actinomycetota</taxon>
        <taxon>Actinomycetes</taxon>
        <taxon>Propionibacteriales</taxon>
        <taxon>Nocardioidaceae</taxon>
        <taxon>Aeromicrobium</taxon>
    </lineage>
</organism>
<evidence type="ECO:0000256" key="1">
    <source>
        <dbReference type="SAM" id="MobiDB-lite"/>
    </source>
</evidence>
<dbReference type="EMBL" id="BJZQ01000001">
    <property type="protein sequence ID" value="GEO88192.1"/>
    <property type="molecule type" value="Genomic_DNA"/>
</dbReference>